<dbReference type="AlphaFoldDB" id="A0A9X3YR17"/>
<gene>
    <name evidence="2" type="ORF">OD750_026035</name>
</gene>
<dbReference type="EMBL" id="JAOVZO020000023">
    <property type="protein sequence ID" value="MDC8016000.1"/>
    <property type="molecule type" value="Genomic_DNA"/>
</dbReference>
<evidence type="ECO:0000256" key="1">
    <source>
        <dbReference type="SAM" id="SignalP"/>
    </source>
</evidence>
<reference evidence="2" key="1">
    <citation type="submission" date="2023-02" db="EMBL/GenBank/DDBJ databases">
        <title>Tahibacter soli sp. nov. isolated from soil.</title>
        <authorList>
            <person name="Baek J.H."/>
            <person name="Lee J.K."/>
            <person name="Choi D.G."/>
            <person name="Jeon C.O."/>
        </authorList>
    </citation>
    <scope>NUCLEOTIDE SEQUENCE</scope>
    <source>
        <strain evidence="2">BL</strain>
    </source>
</reference>
<keyword evidence="3" id="KW-1185">Reference proteome</keyword>
<organism evidence="2 3">
    <name type="scientific">Tahibacter soli</name>
    <dbReference type="NCBI Taxonomy" id="2983605"/>
    <lineage>
        <taxon>Bacteria</taxon>
        <taxon>Pseudomonadati</taxon>
        <taxon>Pseudomonadota</taxon>
        <taxon>Gammaproteobacteria</taxon>
        <taxon>Lysobacterales</taxon>
        <taxon>Rhodanobacteraceae</taxon>
        <taxon>Tahibacter</taxon>
    </lineage>
</organism>
<evidence type="ECO:0000313" key="3">
    <source>
        <dbReference type="Proteomes" id="UP001139971"/>
    </source>
</evidence>
<dbReference type="RefSeq" id="WP_263543016.1">
    <property type="nucleotide sequence ID" value="NZ_JAOVZO020000023.1"/>
</dbReference>
<protein>
    <submittedName>
        <fullName evidence="2">Uncharacterized protein</fullName>
    </submittedName>
</protein>
<evidence type="ECO:0000313" key="2">
    <source>
        <dbReference type="EMBL" id="MDC8016000.1"/>
    </source>
</evidence>
<dbReference type="Proteomes" id="UP001139971">
    <property type="component" value="Unassembled WGS sequence"/>
</dbReference>
<feature type="signal peptide" evidence="1">
    <location>
        <begin position="1"/>
        <end position="21"/>
    </location>
</feature>
<feature type="chain" id="PRO_5040742248" evidence="1">
    <location>
        <begin position="22"/>
        <end position="242"/>
    </location>
</feature>
<sequence length="242" mass="26200">MMIFRPLLAAAFALAMFAAHAAKPEVYVLGTLYKKHETVGSYDLAALSRVIEAIAPDVVVLDVNPTELAERKVFPGKVEYTQVIFPYVDKRGVKAYAGEPPEPTFGEIVAAVIKAREDLKARNPAGAAAMEAYRKATYEALAALWKDAADPNGAASEAVIEGLKRYEARMIGPVEADSNRRWDTHAASVTLTAVRENPGKRVLQIAGVENLPLIRATLRASGEVELVDMEAWIRANASAPAR</sequence>
<proteinExistence type="predicted"/>
<comment type="caution">
    <text evidence="2">The sequence shown here is derived from an EMBL/GenBank/DDBJ whole genome shotgun (WGS) entry which is preliminary data.</text>
</comment>
<name>A0A9X3YR17_9GAMM</name>
<accession>A0A9X3YR17</accession>
<keyword evidence="1" id="KW-0732">Signal</keyword>